<dbReference type="Gene3D" id="3.40.50.720">
    <property type="entry name" value="NAD(P)-binding Rossmann-like Domain"/>
    <property type="match status" value="1"/>
</dbReference>
<dbReference type="PANTHER" id="PTHR43157">
    <property type="entry name" value="PHOSPHATIDYLINOSITOL-GLYCAN BIOSYNTHESIS CLASS F PROTEIN-RELATED"/>
    <property type="match status" value="1"/>
</dbReference>
<evidence type="ECO:0000256" key="1">
    <source>
        <dbReference type="ARBA" id="ARBA00023002"/>
    </source>
</evidence>
<keyword evidence="1" id="KW-0560">Oxidoreductase</keyword>
<gene>
    <name evidence="2" type="ORF">D9756_002392</name>
</gene>
<dbReference type="SUPFAM" id="SSF51735">
    <property type="entry name" value="NAD(P)-binding Rossmann-fold domains"/>
    <property type="match status" value="1"/>
</dbReference>
<evidence type="ECO:0000313" key="3">
    <source>
        <dbReference type="Proteomes" id="UP000559027"/>
    </source>
</evidence>
<dbReference type="InterPro" id="IPR002347">
    <property type="entry name" value="SDR_fam"/>
</dbReference>
<dbReference type="PRINTS" id="PR00081">
    <property type="entry name" value="GDHRDH"/>
</dbReference>
<dbReference type="EMBL" id="JAACJO010000002">
    <property type="protein sequence ID" value="KAF5361810.1"/>
    <property type="molecule type" value="Genomic_DNA"/>
</dbReference>
<organism evidence="2 3">
    <name type="scientific">Leucocoprinus leucothites</name>
    <dbReference type="NCBI Taxonomy" id="201217"/>
    <lineage>
        <taxon>Eukaryota</taxon>
        <taxon>Fungi</taxon>
        <taxon>Dikarya</taxon>
        <taxon>Basidiomycota</taxon>
        <taxon>Agaricomycotina</taxon>
        <taxon>Agaricomycetes</taxon>
        <taxon>Agaricomycetidae</taxon>
        <taxon>Agaricales</taxon>
        <taxon>Agaricineae</taxon>
        <taxon>Agaricaceae</taxon>
        <taxon>Leucocoprinus</taxon>
    </lineage>
</organism>
<dbReference type="Proteomes" id="UP000559027">
    <property type="component" value="Unassembled WGS sequence"/>
</dbReference>
<reference evidence="2 3" key="1">
    <citation type="journal article" date="2020" name="ISME J.">
        <title>Uncovering the hidden diversity of litter-decomposition mechanisms in mushroom-forming fungi.</title>
        <authorList>
            <person name="Floudas D."/>
            <person name="Bentzer J."/>
            <person name="Ahren D."/>
            <person name="Johansson T."/>
            <person name="Persson P."/>
            <person name="Tunlid A."/>
        </authorList>
    </citation>
    <scope>NUCLEOTIDE SEQUENCE [LARGE SCALE GENOMIC DNA]</scope>
    <source>
        <strain evidence="2 3">CBS 146.42</strain>
    </source>
</reference>
<sequence>MGKKSIWGFITDQYTKVPPVAQADLKDKTIIVVGANTGLGFEAALHFARMGAGKLILACRNKEKGEGAIRRLQEAAGYSRAEVWLLDLAEFASVKAFADRALKEIERLDILLLNAAYASSRDGKFYPTKDGWESALQVNDLSGPLLAFLLLPRMVETAKKHNTRPRTVVVTSEMHYWTSLEKQVFESSNAFELLGSEKYCMPKIMKARYPDSKLLNIFFTRAFSNHLQDKSIIIDSVNPGFCYSEIRRNLRSVFMSVFEWLLARTTEEGSRQLVWAAIGVPNGDEDCLDDLRGAYVSLDAVEEPSDFVLGKEGKQREDKLWEDLISVLEKIDSRVGTIVSQHFL</sequence>
<accession>A0A8H5GBP8</accession>
<evidence type="ECO:0000313" key="2">
    <source>
        <dbReference type="EMBL" id="KAF5361810.1"/>
    </source>
</evidence>
<keyword evidence="3" id="KW-1185">Reference proteome</keyword>
<dbReference type="GO" id="GO:0016491">
    <property type="term" value="F:oxidoreductase activity"/>
    <property type="evidence" value="ECO:0007669"/>
    <property type="project" value="UniProtKB-KW"/>
</dbReference>
<comment type="caution">
    <text evidence="2">The sequence shown here is derived from an EMBL/GenBank/DDBJ whole genome shotgun (WGS) entry which is preliminary data.</text>
</comment>
<proteinExistence type="predicted"/>
<dbReference type="OrthoDB" id="542013at2759"/>
<dbReference type="AlphaFoldDB" id="A0A8H5GBP8"/>
<dbReference type="Pfam" id="PF00106">
    <property type="entry name" value="adh_short"/>
    <property type="match status" value="1"/>
</dbReference>
<name>A0A8H5GBP8_9AGAR</name>
<protein>
    <submittedName>
        <fullName evidence="2">Uncharacterized protein</fullName>
    </submittedName>
</protein>
<dbReference type="PANTHER" id="PTHR43157:SF31">
    <property type="entry name" value="PHOSPHATIDYLINOSITOL-GLYCAN BIOSYNTHESIS CLASS F PROTEIN"/>
    <property type="match status" value="1"/>
</dbReference>
<dbReference type="InterPro" id="IPR036291">
    <property type="entry name" value="NAD(P)-bd_dom_sf"/>
</dbReference>